<protein>
    <recommendedName>
        <fullName evidence="3">Helitron helicase-like domain-containing protein</fullName>
    </recommendedName>
</protein>
<name>A0ABC8JAS8_ERUVS</name>
<feature type="non-terminal residue" evidence="1">
    <location>
        <position position="153"/>
    </location>
</feature>
<proteinExistence type="predicted"/>
<comment type="caution">
    <text evidence="1">The sequence shown here is derived from an EMBL/GenBank/DDBJ whole genome shotgun (WGS) entry which is preliminary data.</text>
</comment>
<dbReference type="EMBL" id="CAKOAT010091821">
    <property type="protein sequence ID" value="CAH8320288.1"/>
    <property type="molecule type" value="Genomic_DNA"/>
</dbReference>
<organism evidence="1 2">
    <name type="scientific">Eruca vesicaria subsp. sativa</name>
    <name type="common">Garden rocket</name>
    <name type="synonym">Eruca sativa</name>
    <dbReference type="NCBI Taxonomy" id="29727"/>
    <lineage>
        <taxon>Eukaryota</taxon>
        <taxon>Viridiplantae</taxon>
        <taxon>Streptophyta</taxon>
        <taxon>Embryophyta</taxon>
        <taxon>Tracheophyta</taxon>
        <taxon>Spermatophyta</taxon>
        <taxon>Magnoliopsida</taxon>
        <taxon>eudicotyledons</taxon>
        <taxon>Gunneridae</taxon>
        <taxon>Pentapetalae</taxon>
        <taxon>rosids</taxon>
        <taxon>malvids</taxon>
        <taxon>Brassicales</taxon>
        <taxon>Brassicaceae</taxon>
        <taxon>Brassiceae</taxon>
        <taxon>Eruca</taxon>
    </lineage>
</organism>
<dbReference type="AlphaFoldDB" id="A0ABC8JAS8"/>
<evidence type="ECO:0008006" key="3">
    <source>
        <dbReference type="Google" id="ProtNLM"/>
    </source>
</evidence>
<dbReference type="Proteomes" id="UP001642260">
    <property type="component" value="Unassembled WGS sequence"/>
</dbReference>
<gene>
    <name evidence="1" type="ORF">ERUC_LOCUS8839</name>
</gene>
<sequence length="153" mass="17057">MVNSHIFLSDLKPGRCSNNAKVTLTQGSIAATRQLYFRERLREGSRNPNFRLCDAPLLIKFNDGTYIEKIHALQYLNSLIPGDNSLLSAIRSTITDRIPGAQRVMLTLRLQSGENVVVSMFDSMALAFHTKFEGYGKEPKIVVATSLNPKIVC</sequence>
<evidence type="ECO:0000313" key="2">
    <source>
        <dbReference type="Proteomes" id="UP001642260"/>
    </source>
</evidence>
<accession>A0ABC8JAS8</accession>
<evidence type="ECO:0000313" key="1">
    <source>
        <dbReference type="EMBL" id="CAH8320288.1"/>
    </source>
</evidence>
<keyword evidence="2" id="KW-1185">Reference proteome</keyword>
<reference evidence="1 2" key="1">
    <citation type="submission" date="2022-03" db="EMBL/GenBank/DDBJ databases">
        <authorList>
            <person name="Macdonald S."/>
            <person name="Ahmed S."/>
            <person name="Newling K."/>
        </authorList>
    </citation>
    <scope>NUCLEOTIDE SEQUENCE [LARGE SCALE GENOMIC DNA]</scope>
</reference>